<sequence length="115" mass="12184">MQYTSKFQAMADAARAQIDEVPASAVDQMIAAGAVALDIRDSEEHAADHIAGSLHLSRGKLEMNIESLLPDPETTILCYCNANNRGALSAASLKAMGYKNAKFIAGGLKAYRGKA</sequence>
<dbReference type="CDD" id="cd00158">
    <property type="entry name" value="RHOD"/>
    <property type="match status" value="1"/>
</dbReference>
<dbReference type="AlphaFoldDB" id="A0A1Y0EAX1"/>
<dbReference type="SUPFAM" id="SSF52821">
    <property type="entry name" value="Rhodanese/Cell cycle control phosphatase"/>
    <property type="match status" value="1"/>
</dbReference>
<dbReference type="InterPro" id="IPR001763">
    <property type="entry name" value="Rhodanese-like_dom"/>
</dbReference>
<accession>A0A1Y0EAX1</accession>
<protein>
    <submittedName>
        <fullName evidence="2">Thiosulfate sulfurtransferase PspE</fullName>
        <ecNumber evidence="2">2.8.1.1</ecNumber>
    </submittedName>
</protein>
<evidence type="ECO:0000313" key="3">
    <source>
        <dbReference type="Proteomes" id="UP000195273"/>
    </source>
</evidence>
<dbReference type="EC" id="2.8.1.1" evidence="2"/>
<dbReference type="GO" id="GO:0004792">
    <property type="term" value="F:thiosulfate-cyanide sulfurtransferase activity"/>
    <property type="evidence" value="ECO:0007669"/>
    <property type="project" value="UniProtKB-EC"/>
</dbReference>
<dbReference type="SMART" id="SM00450">
    <property type="entry name" value="RHOD"/>
    <property type="match status" value="1"/>
</dbReference>
<organism evidence="2 3">
    <name type="scientific">Yoonia vestfoldensis</name>
    <dbReference type="NCBI Taxonomy" id="245188"/>
    <lineage>
        <taxon>Bacteria</taxon>
        <taxon>Pseudomonadati</taxon>
        <taxon>Pseudomonadota</taxon>
        <taxon>Alphaproteobacteria</taxon>
        <taxon>Rhodobacterales</taxon>
        <taxon>Paracoccaceae</taxon>
        <taxon>Yoonia</taxon>
    </lineage>
</organism>
<dbReference type="PANTHER" id="PTHR43031">
    <property type="entry name" value="FAD-DEPENDENT OXIDOREDUCTASE"/>
    <property type="match status" value="1"/>
</dbReference>
<proteinExistence type="predicted"/>
<dbReference type="KEGG" id="lvs:LOKVESSMR4R_01460"/>
<dbReference type="EMBL" id="CP021431">
    <property type="protein sequence ID" value="ARU00777.1"/>
    <property type="molecule type" value="Genomic_DNA"/>
</dbReference>
<keyword evidence="3" id="KW-1185">Reference proteome</keyword>
<dbReference type="Pfam" id="PF00581">
    <property type="entry name" value="Rhodanese"/>
    <property type="match status" value="1"/>
</dbReference>
<dbReference type="RefSeq" id="WP_087207058.1">
    <property type="nucleotide sequence ID" value="NZ_CP021431.1"/>
</dbReference>
<reference evidence="2 3" key="1">
    <citation type="submission" date="2017-05" db="EMBL/GenBank/DDBJ databases">
        <title>Genome Sequence of Loktanella vestfoldensis Strain SMR4r Isolated from a Culture of the Diatom Skeletonema marinoi.</title>
        <authorList>
            <person name="Topel M."/>
            <person name="Pinder M.I.M."/>
            <person name="Johansson O.N."/>
            <person name="Kourtchenko O."/>
            <person name="Godhe A."/>
            <person name="Clarke A.K."/>
        </authorList>
    </citation>
    <scope>NUCLEOTIDE SEQUENCE [LARGE SCALE GENOMIC DNA]</scope>
    <source>
        <strain evidence="2 3">SMR4r</strain>
    </source>
</reference>
<keyword evidence="2" id="KW-0808">Transferase</keyword>
<name>A0A1Y0EAX1_9RHOB</name>
<dbReference type="PANTHER" id="PTHR43031:SF1">
    <property type="entry name" value="PYRIDINE NUCLEOTIDE-DISULPHIDE OXIDOREDUCTASE"/>
    <property type="match status" value="1"/>
</dbReference>
<evidence type="ECO:0000259" key="1">
    <source>
        <dbReference type="PROSITE" id="PS50206"/>
    </source>
</evidence>
<dbReference type="Gene3D" id="3.40.250.10">
    <property type="entry name" value="Rhodanese-like domain"/>
    <property type="match status" value="1"/>
</dbReference>
<dbReference type="OrthoDB" id="9807812at2"/>
<dbReference type="PROSITE" id="PS50206">
    <property type="entry name" value="RHODANESE_3"/>
    <property type="match status" value="1"/>
</dbReference>
<dbReference type="Proteomes" id="UP000195273">
    <property type="component" value="Chromosome"/>
</dbReference>
<gene>
    <name evidence="2" type="primary">pspE</name>
    <name evidence="2" type="ORF">LOKVESSMR4R_01460</name>
</gene>
<dbReference type="STRING" id="1122181.GCA_000382265_00377"/>
<dbReference type="InterPro" id="IPR050229">
    <property type="entry name" value="GlpE_sulfurtransferase"/>
</dbReference>
<evidence type="ECO:0000313" key="2">
    <source>
        <dbReference type="EMBL" id="ARU00777.1"/>
    </source>
</evidence>
<feature type="domain" description="Rhodanese" evidence="1">
    <location>
        <begin position="30"/>
        <end position="115"/>
    </location>
</feature>
<dbReference type="InterPro" id="IPR036873">
    <property type="entry name" value="Rhodanese-like_dom_sf"/>
</dbReference>